<gene>
    <name evidence="2" type="ORF">SORBI_3003G191200</name>
</gene>
<evidence type="ECO:0000313" key="2">
    <source>
        <dbReference type="EMBL" id="KXG32738.1"/>
    </source>
</evidence>
<evidence type="ECO:0000313" key="3">
    <source>
        <dbReference type="Proteomes" id="UP000000768"/>
    </source>
</evidence>
<feature type="compositionally biased region" description="Polar residues" evidence="1">
    <location>
        <begin position="554"/>
        <end position="572"/>
    </location>
</feature>
<accession>A0A1B6Q478</accession>
<evidence type="ECO:0008006" key="4">
    <source>
        <dbReference type="Google" id="ProtNLM"/>
    </source>
</evidence>
<organism evidence="2 3">
    <name type="scientific">Sorghum bicolor</name>
    <name type="common">Sorghum</name>
    <name type="synonym">Sorghum vulgare</name>
    <dbReference type="NCBI Taxonomy" id="4558"/>
    <lineage>
        <taxon>Eukaryota</taxon>
        <taxon>Viridiplantae</taxon>
        <taxon>Streptophyta</taxon>
        <taxon>Embryophyta</taxon>
        <taxon>Tracheophyta</taxon>
        <taxon>Spermatophyta</taxon>
        <taxon>Magnoliopsida</taxon>
        <taxon>Liliopsida</taxon>
        <taxon>Poales</taxon>
        <taxon>Poaceae</taxon>
        <taxon>PACMAD clade</taxon>
        <taxon>Panicoideae</taxon>
        <taxon>Andropogonodae</taxon>
        <taxon>Andropogoneae</taxon>
        <taxon>Sorghinae</taxon>
        <taxon>Sorghum</taxon>
    </lineage>
</organism>
<reference evidence="2 3" key="1">
    <citation type="journal article" date="2009" name="Nature">
        <title>The Sorghum bicolor genome and the diversification of grasses.</title>
        <authorList>
            <person name="Paterson A.H."/>
            <person name="Bowers J.E."/>
            <person name="Bruggmann R."/>
            <person name="Dubchak I."/>
            <person name="Grimwood J."/>
            <person name="Gundlach H."/>
            <person name="Haberer G."/>
            <person name="Hellsten U."/>
            <person name="Mitros T."/>
            <person name="Poliakov A."/>
            <person name="Schmutz J."/>
            <person name="Spannagl M."/>
            <person name="Tang H."/>
            <person name="Wang X."/>
            <person name="Wicker T."/>
            <person name="Bharti A.K."/>
            <person name="Chapman J."/>
            <person name="Feltus F.A."/>
            <person name="Gowik U."/>
            <person name="Grigoriev I.V."/>
            <person name="Lyons E."/>
            <person name="Maher C.A."/>
            <person name="Martis M."/>
            <person name="Narechania A."/>
            <person name="Otillar R.P."/>
            <person name="Penning B.W."/>
            <person name="Salamov A.A."/>
            <person name="Wang Y."/>
            <person name="Zhang L."/>
            <person name="Carpita N.C."/>
            <person name="Freeling M."/>
            <person name="Gingle A.R."/>
            <person name="Hash C.T."/>
            <person name="Keller B."/>
            <person name="Klein P."/>
            <person name="Kresovich S."/>
            <person name="McCann M.C."/>
            <person name="Ming R."/>
            <person name="Peterson D.G."/>
            <person name="Mehboob-ur-Rahman"/>
            <person name="Ware D."/>
            <person name="Westhoff P."/>
            <person name="Mayer K.F."/>
            <person name="Messing J."/>
            <person name="Rokhsar D.S."/>
        </authorList>
    </citation>
    <scope>NUCLEOTIDE SEQUENCE [LARGE SCALE GENOMIC DNA]</scope>
    <source>
        <strain evidence="3">cv. BTx623</strain>
    </source>
</reference>
<dbReference type="Gramene" id="KXG32738">
    <property type="protein sequence ID" value="KXG32738"/>
    <property type="gene ID" value="SORBI_3003G191200"/>
</dbReference>
<feature type="region of interest" description="Disordered" evidence="1">
    <location>
        <begin position="88"/>
        <end position="159"/>
    </location>
</feature>
<feature type="compositionally biased region" description="Basic and acidic residues" evidence="1">
    <location>
        <begin position="122"/>
        <end position="132"/>
    </location>
</feature>
<dbReference type="FunCoup" id="A0A1B6Q478">
    <property type="interactions" value="614"/>
</dbReference>
<dbReference type="OMA" id="FANDACC"/>
<sequence length="658" mass="73090">MDPPGPSDDAHAGEGPASSTKRIRLELVDKMPDNPKVLVFESTQQRYEVPLRQDERMPSSPRTTSASAPRTVDRVPCNLKRVVFENSQERFEHHIRPNQPSAASHGNDDDDFMPFPNTRSSSRIDKSKDVGPRKTLQARAGLSTGACTQARQRKKRATNRSSIVNVRCNPRDVIFTTGLLNPQQYAAIEADGFAELLRMKIDAVENKNLIIWLLDHTDPDQMLIKLGAGKVLPITPQIISMVLGLPIGGQNLKQYSWKEGIIFRQQLISDLNQSLTEDCDIHISNLQQEILKGNVNPLMKRCFLMILCNRLLLPSSSNTIGSNDIKRTMDYQLFGVVDWSQAVFNDLQIAVRTWHDRDKKQLTQNIYGCAIFLLVYYLDNIDHPSSLADRTSTPRLTFYDNALIDRLIAADTTLTTEGAHTFGVQPFKPWSTTCYAAPNVRGAPCQSRNVPNAGIPNLDIPRLQDLLSGSIDALTAPHRETVRGFFSEFDRTLSINKRSIENSIGNIVTAQFRLADQCRPFIHELLHSQSRDTNIPGETYRTTHTHTDHDTRQSGHSTPPSMTGPSSFTPTAPTGPFGSPVHGVVSPPQFSEQLPGPSTVPIRTTSEDVSGSFIHTNDSTVHSKTPVHTPVMVPARSTTSEDGSPTPSHGYNVFLFYS</sequence>
<protein>
    <recommendedName>
        <fullName evidence="4">Aminotransferase-like plant mobile domain-containing protein</fullName>
    </recommendedName>
</protein>
<dbReference type="InParanoid" id="A0A1B6Q478"/>
<feature type="compositionally biased region" description="Low complexity" evidence="1">
    <location>
        <begin position="58"/>
        <end position="70"/>
    </location>
</feature>
<feature type="region of interest" description="Disordered" evidence="1">
    <location>
        <begin position="529"/>
        <end position="605"/>
    </location>
</feature>
<keyword evidence="3" id="KW-1185">Reference proteome</keyword>
<feature type="region of interest" description="Disordered" evidence="1">
    <location>
        <begin position="1"/>
        <end position="24"/>
    </location>
</feature>
<evidence type="ECO:0000256" key="1">
    <source>
        <dbReference type="SAM" id="MobiDB-lite"/>
    </source>
</evidence>
<name>A0A1B6Q478_SORBI</name>
<dbReference type="eggNOG" id="ENOG502R4AW">
    <property type="taxonomic scope" value="Eukaryota"/>
</dbReference>
<dbReference type="PANTHER" id="PTHR34835:SF67">
    <property type="entry name" value="AMINOTRANSFERASE-LIKE PLANT MOBILE DOMAIN-CONTAINING PROTEIN"/>
    <property type="match status" value="1"/>
</dbReference>
<dbReference type="Proteomes" id="UP000000768">
    <property type="component" value="Chromosome 3"/>
</dbReference>
<dbReference type="EMBL" id="CM000762">
    <property type="protein sequence ID" value="KXG32738.1"/>
    <property type="molecule type" value="Genomic_DNA"/>
</dbReference>
<reference evidence="3" key="2">
    <citation type="journal article" date="2018" name="Plant J.">
        <title>The Sorghum bicolor reference genome: improved assembly, gene annotations, a transcriptome atlas, and signatures of genome organization.</title>
        <authorList>
            <person name="McCormick R.F."/>
            <person name="Truong S.K."/>
            <person name="Sreedasyam A."/>
            <person name="Jenkins J."/>
            <person name="Shu S."/>
            <person name="Sims D."/>
            <person name="Kennedy M."/>
            <person name="Amirebrahimi M."/>
            <person name="Weers B.D."/>
            <person name="McKinley B."/>
            <person name="Mattison A."/>
            <person name="Morishige D.T."/>
            <person name="Grimwood J."/>
            <person name="Schmutz J."/>
            <person name="Mullet J.E."/>
        </authorList>
    </citation>
    <scope>NUCLEOTIDE SEQUENCE [LARGE SCALE GENOMIC DNA]</scope>
    <source>
        <strain evidence="3">cv. BTx623</strain>
    </source>
</reference>
<dbReference type="AlphaFoldDB" id="A0A1B6Q478"/>
<feature type="region of interest" description="Disordered" evidence="1">
    <location>
        <begin position="40"/>
        <end position="72"/>
    </location>
</feature>
<proteinExistence type="predicted"/>
<dbReference type="PANTHER" id="PTHR34835">
    <property type="entry name" value="OS07G0283600 PROTEIN-RELATED"/>
    <property type="match status" value="1"/>
</dbReference>